<dbReference type="KEGG" id="sman:C12CBH8_07650"/>
<dbReference type="Pfam" id="PF07554">
    <property type="entry name" value="FIVAR"/>
    <property type="match status" value="5"/>
</dbReference>
<dbReference type="Gene3D" id="2.60.120.260">
    <property type="entry name" value="Galactose-binding domain-like"/>
    <property type="match status" value="2"/>
</dbReference>
<dbReference type="SUPFAM" id="SSF74650">
    <property type="entry name" value="Galactose mutarotase-like"/>
    <property type="match status" value="1"/>
</dbReference>
<keyword evidence="2" id="KW-0479">Metal-binding</keyword>
<dbReference type="InterPro" id="IPR037094">
    <property type="entry name" value="Glyco_hydro_38_cen_sf"/>
</dbReference>
<evidence type="ECO:0000259" key="8">
    <source>
        <dbReference type="PROSITE" id="PS51175"/>
    </source>
</evidence>
<organism evidence="9 10">
    <name type="scientific">Solibaculum mannosilyticum</name>
    <dbReference type="NCBI Taxonomy" id="2780922"/>
    <lineage>
        <taxon>Bacteria</taxon>
        <taxon>Bacillati</taxon>
        <taxon>Bacillota</taxon>
        <taxon>Clostridia</taxon>
        <taxon>Eubacteriales</taxon>
        <taxon>Oscillospiraceae</taxon>
        <taxon>Solibaculum</taxon>
    </lineage>
</organism>
<dbReference type="PANTHER" id="PTHR46017:SF1">
    <property type="entry name" value="ALPHA-MANNOSIDASE 2C1"/>
    <property type="match status" value="1"/>
</dbReference>
<dbReference type="Pfam" id="PF03422">
    <property type="entry name" value="CBM_6"/>
    <property type="match status" value="2"/>
</dbReference>
<feature type="domain" description="CBM6" evidence="8">
    <location>
        <begin position="1705"/>
        <end position="1832"/>
    </location>
</feature>
<keyword evidence="4" id="KW-0378">Hydrolase</keyword>
<dbReference type="Pfam" id="PF09261">
    <property type="entry name" value="Alpha-mann_mid"/>
    <property type="match status" value="1"/>
</dbReference>
<comment type="similarity">
    <text evidence="1">Belongs to the glycosyl hydrolase 38 family.</text>
</comment>
<dbReference type="PANTHER" id="PTHR46017">
    <property type="entry name" value="ALPHA-MANNOSIDASE 2C1"/>
    <property type="match status" value="1"/>
</dbReference>
<dbReference type="GO" id="GO:0006013">
    <property type="term" value="P:mannose metabolic process"/>
    <property type="evidence" value="ECO:0007669"/>
    <property type="project" value="InterPro"/>
</dbReference>
<dbReference type="InterPro" id="IPR011330">
    <property type="entry name" value="Glyco_hydro/deAcase_b/a-brl"/>
</dbReference>
<evidence type="ECO:0000313" key="9">
    <source>
        <dbReference type="EMBL" id="BCI60126.1"/>
    </source>
</evidence>
<feature type="domain" description="CBM6" evidence="8">
    <location>
        <begin position="1424"/>
        <end position="1554"/>
    </location>
</feature>
<dbReference type="Gene3D" id="3.20.110.10">
    <property type="entry name" value="Glycoside hydrolase 38, N terminal domain"/>
    <property type="match status" value="1"/>
</dbReference>
<protein>
    <recommendedName>
        <fullName evidence="8">CBM6 domain-containing protein</fullName>
    </recommendedName>
</protein>
<dbReference type="InterPro" id="IPR000602">
    <property type="entry name" value="Glyco_hydro_38_N"/>
</dbReference>
<evidence type="ECO:0000256" key="1">
    <source>
        <dbReference type="ARBA" id="ARBA00009792"/>
    </source>
</evidence>
<accession>A0A7I8D082</accession>
<evidence type="ECO:0000256" key="4">
    <source>
        <dbReference type="ARBA" id="ARBA00022801"/>
    </source>
</evidence>
<dbReference type="Gene3D" id="1.20.1270.90">
    <property type="entry name" value="AF1782-like"/>
    <property type="match status" value="5"/>
</dbReference>
<dbReference type="Gene3D" id="2.70.98.30">
    <property type="entry name" value="Golgi alpha-mannosidase II, domain 4"/>
    <property type="match status" value="1"/>
</dbReference>
<evidence type="ECO:0000256" key="2">
    <source>
        <dbReference type="ARBA" id="ARBA00022723"/>
    </source>
</evidence>
<dbReference type="InterPro" id="IPR008979">
    <property type="entry name" value="Galactose-bd-like_sf"/>
</dbReference>
<dbReference type="InterPro" id="IPR006584">
    <property type="entry name" value="Cellulose-bd_IV"/>
</dbReference>
<dbReference type="GO" id="GO:0046872">
    <property type="term" value="F:metal ion binding"/>
    <property type="evidence" value="ECO:0007669"/>
    <property type="project" value="UniProtKB-KW"/>
</dbReference>
<reference evidence="10" key="1">
    <citation type="submission" date="2020-07" db="EMBL/GenBank/DDBJ databases">
        <title>Complete genome sequencing of Clostridia bacterium strain 12CBH8.</title>
        <authorList>
            <person name="Sakamoto M."/>
            <person name="Murakami T."/>
            <person name="Mori H."/>
        </authorList>
    </citation>
    <scope>NUCLEOTIDE SEQUENCE [LARGE SCALE GENOMIC DNA]</scope>
    <source>
        <strain evidence="10">12CBH8</strain>
    </source>
</reference>
<dbReference type="Gene3D" id="2.60.40.1180">
    <property type="entry name" value="Golgi alpha-mannosidase II"/>
    <property type="match status" value="1"/>
</dbReference>
<evidence type="ECO:0000256" key="3">
    <source>
        <dbReference type="ARBA" id="ARBA00022729"/>
    </source>
</evidence>
<dbReference type="Pfam" id="PF01074">
    <property type="entry name" value="Glyco_hydro_38N"/>
    <property type="match status" value="1"/>
</dbReference>
<dbReference type="InterPro" id="IPR015341">
    <property type="entry name" value="Glyco_hydro_38_cen"/>
</dbReference>
<feature type="compositionally biased region" description="Polar residues" evidence="6">
    <location>
        <begin position="1106"/>
        <end position="1119"/>
    </location>
</feature>
<dbReference type="InterPro" id="IPR011013">
    <property type="entry name" value="Gal_mutarotase_sf_dom"/>
</dbReference>
<dbReference type="InterPro" id="IPR028995">
    <property type="entry name" value="Glyco_hydro_57/38_cen_sf"/>
</dbReference>
<feature type="chain" id="PRO_5038755722" description="CBM6 domain-containing protein" evidence="7">
    <location>
        <begin position="22"/>
        <end position="2108"/>
    </location>
</feature>
<dbReference type="GO" id="GO:0030246">
    <property type="term" value="F:carbohydrate binding"/>
    <property type="evidence" value="ECO:0007669"/>
    <property type="project" value="InterPro"/>
</dbReference>
<dbReference type="InterPro" id="IPR011682">
    <property type="entry name" value="Glyco_hydro_38_C"/>
</dbReference>
<keyword evidence="3 7" id="KW-0732">Signal</keyword>
<dbReference type="GO" id="GO:0004559">
    <property type="term" value="F:alpha-mannosidase activity"/>
    <property type="evidence" value="ECO:0007669"/>
    <property type="project" value="InterPro"/>
</dbReference>
<dbReference type="InterPro" id="IPR013780">
    <property type="entry name" value="Glyco_hydro_b"/>
</dbReference>
<dbReference type="SMART" id="SM00872">
    <property type="entry name" value="Alpha-mann_mid"/>
    <property type="match status" value="1"/>
</dbReference>
<dbReference type="SUPFAM" id="SSF49785">
    <property type="entry name" value="Galactose-binding domain-like"/>
    <property type="match status" value="2"/>
</dbReference>
<evidence type="ECO:0000256" key="7">
    <source>
        <dbReference type="SAM" id="SignalP"/>
    </source>
</evidence>
<evidence type="ECO:0000256" key="5">
    <source>
        <dbReference type="ARBA" id="ARBA00023295"/>
    </source>
</evidence>
<dbReference type="Proteomes" id="UP000593890">
    <property type="component" value="Chromosome"/>
</dbReference>
<evidence type="ECO:0000313" key="10">
    <source>
        <dbReference type="Proteomes" id="UP000593890"/>
    </source>
</evidence>
<dbReference type="SMART" id="SM00606">
    <property type="entry name" value="CBD_IV"/>
    <property type="match status" value="2"/>
</dbReference>
<dbReference type="Gene3D" id="1.20.1270.50">
    <property type="entry name" value="Glycoside hydrolase family 38, central domain"/>
    <property type="match status" value="1"/>
</dbReference>
<sequence>MKKWKKLMSAFLATAMAASVAVPTAAVSANEPTEPVPEDGRIYSIATAHLDTVWNWEFGVTVRDYLPAVFNQNFAYIEENPDYNFNFEGAYRYDVIKEYYPEVYEQIGEYIAEGRWNTAGSSWENGDVNGPSPEGLFRNILYGNQFFADEFGNDKRSKDIYLPDCFGFGKALPSIMVHSNLLGFSTQKLYTASWGCSVDKPYDVGRWTGPDGKTALASVVNTDYNYQTPSNIRSAMASRLATNKNNGWNGVTYYHGIGDCGGGPTASSVRNLMSAISQNDENAVKVISSSTDQWARDITAEEKAALPNYDGEFLMSEHGTGSYTARTTGHRWNSRNELLGTNAEAAAVAASWLGTQEYPMDALTTAWKRVITHQFHDDITGTSVAAVYLRSWNDYMLSLNQFGNEYENAIGGVASVMDTSKAEGVALVVNNPVAADRQDIVTASVTMPEECEFIRVYDDQGKEVASQILSREGNTLEIAFEADVESMGYRVYDVRKADAASEVASALKVTENTLENGKYTVTIDDNGDISSIYDKELEKELLADPIRMGMFNDTPATWQAWELTLSNYWNKDPHTYVADTASKMEIVENGPARVAIKVTRQFQNSTYEQVISLENGGQTVDVQNWIDWDERSTFLKSEFNLSCGNSNATYDLGLGAVERPNNTSRLAEVPAQKWADITAEDGSYGVSILSDSRNGWDKPYDDTLRLTLIHTPHKDHPWDGDHGMNLLDVGENVFGYSIYGHEGVVDGSTQKEAQFFTQPMTAYQTVQHEGNLGSNYSFASVSNDDIIIRAIKAGEVGEGLENKGDEIIVRFNEGANKAASDVEFTIGDGIESVRPVFASEESLTEEALAETSAYRLEDGKLIFDMTPYEVRTFALKLKDPTVKGEKADSASVTLPYDTDAISSNANKDDADLTVNQDAFPSELLPGTITAAGVDFVLGSEEDGQNNALKAKGQTINLPEGNYNTLYLLAFSINNDREATFQVGDSTQTISIADYAENVGEWNYVTNMIPERNGYIKEDDVAFVSTHRHYRDTDKIAADTYMFKYALDIPEGATTVTLPDDEDVVIMAATVADESAPGKVVTELYDSRERNDDRGEISAYKGGATGFESTDPTPVSNKNQWSSNVENVSLGAASYGGHDSSGVYKMSGKIRQGSGAANDTTAPVLEGYIYYNTEIPVEEDTYVSYWMKTDSGCNNHVNLDLNFADGLPLSERPDAVDQNGISMSPAATRPGKDGEWVFVTCDIGKFAAGNTITDVLFSYQDHDRTTSDPLYFTAYIDDLFIGSASYMKDLLKEKIEEASAIEGGLYTPETFEALQKAIENAQAVVEDPDASIDDINTASTALENAVKALVSNGKAELAAALVEAKAIDGAGYTEESFDVLTAAIKDGQTVYDNPESTKEQRDNATKAIKDAIAGLESNATRAPFDKIEAESYNANFSDDNLSVRNDSNASGGQALSGSYYGNSTAAFRRIDFTDTNGASGITVGYQQYWGNSSLEIRTGSPTGPLVATLSLPSTGWYEYGEETFDLDTVLPAGLTHVYVTLKSSSLLYLDYIQFVEAENPDGPPTDKNKQDLQAALDEAATKDAKYFTEDSYAALDEAVKAAEAVKADPDATSGEYNIAIADLREALAGLVDNGVKGLTEAIEKAKGYSNDDNKYTEESYAALTKAVEDAEAILEKEDATKEERDNAASAVNDAINGLQERRDAYTRIEAETYDEDHDIVNDGPNIGGVQPGDWVGYHAVDFGKLGAESFTMYYSAENGGDGNRTVDIWIDGHDEASGGTKIGSLTVRQTGGWSRYQEASGNLDVIPTGVHTVYLTFSGNYSYVVNVDWFQFTEAEPSIPSEEDLQALKDAIAEAEAYDANNYTEDSYAALTSAVEAGKALLDNAEATKTQVLDATQAIKDAIDALTAKEFVLSASADKDTYEPNETITLTIKTSADRSRFALLNENGKYVTILGMKSVYNPEDNTKTWTIKTAVASQGENRVLTIATAAVGGSFVNSSVTVSFSVAAKPSGEKILSVSSAGMAKVNESFVVEVETTANVETVGIFNERGNAITKEAVESTVNGDVKTFKITISVGSVGNRIFTAKIKDPATGRYIDDPCLTFPITITK</sequence>
<dbReference type="GO" id="GO:0009313">
    <property type="term" value="P:oligosaccharide catabolic process"/>
    <property type="evidence" value="ECO:0007669"/>
    <property type="project" value="TreeGrafter"/>
</dbReference>
<keyword evidence="5" id="KW-0326">Glycosidase</keyword>
<gene>
    <name evidence="9" type="ORF">C12CBH8_07650</name>
</gene>
<keyword evidence="10" id="KW-1185">Reference proteome</keyword>
<dbReference type="InterPro" id="IPR027291">
    <property type="entry name" value="Glyco_hydro_38_N_sf"/>
</dbReference>
<name>A0A7I8D082_9FIRM</name>
<dbReference type="InterPro" id="IPR005084">
    <property type="entry name" value="CBM6"/>
</dbReference>
<feature type="signal peptide" evidence="7">
    <location>
        <begin position="1"/>
        <end position="21"/>
    </location>
</feature>
<dbReference type="Pfam" id="PF07748">
    <property type="entry name" value="Glyco_hydro_38C"/>
    <property type="match status" value="1"/>
</dbReference>
<dbReference type="EMBL" id="AP023321">
    <property type="protein sequence ID" value="BCI60126.1"/>
    <property type="molecule type" value="Genomic_DNA"/>
</dbReference>
<dbReference type="RefSeq" id="WP_215533598.1">
    <property type="nucleotide sequence ID" value="NZ_AP023321.1"/>
</dbReference>
<feature type="region of interest" description="Disordered" evidence="6">
    <location>
        <begin position="1090"/>
        <end position="1119"/>
    </location>
</feature>
<evidence type="ECO:0000256" key="6">
    <source>
        <dbReference type="SAM" id="MobiDB-lite"/>
    </source>
</evidence>
<dbReference type="CDD" id="cd04084">
    <property type="entry name" value="CBM6_xylanase-like"/>
    <property type="match status" value="2"/>
</dbReference>
<dbReference type="PROSITE" id="PS51175">
    <property type="entry name" value="CBM6"/>
    <property type="match status" value="2"/>
</dbReference>
<dbReference type="SUPFAM" id="SSF88713">
    <property type="entry name" value="Glycoside hydrolase/deacetylase"/>
    <property type="match status" value="1"/>
</dbReference>
<dbReference type="SUPFAM" id="SSF88688">
    <property type="entry name" value="Families 57/38 glycoside transferase middle domain"/>
    <property type="match status" value="1"/>
</dbReference>
<proteinExistence type="inferred from homology"/>